<evidence type="ECO:0000313" key="2">
    <source>
        <dbReference type="Proteomes" id="UP000646548"/>
    </source>
</evidence>
<sequence length="93" mass="10849">MLVRPRRAAFEDMDEVQQGAAVQLAQDQELQVRLHFHPETVMSRSAVWSEETFSEENKAKQFIKIRAFRELSKHHLPKLHPSSLKVKGQIGWQ</sequence>
<dbReference type="EMBL" id="WKFB01000027">
    <property type="protein sequence ID" value="KAF6738429.1"/>
    <property type="molecule type" value="Genomic_DNA"/>
</dbReference>
<dbReference type="AlphaFoldDB" id="A0A834L1N0"/>
<accession>A0A834L1N0</accession>
<reference evidence="1" key="1">
    <citation type="journal article" name="BMC Genomics">
        <title>Long-read sequencing and de novo genome assembly of marine medaka (Oryzias melastigma).</title>
        <authorList>
            <person name="Liang P."/>
            <person name="Saqib H.S.A."/>
            <person name="Ni X."/>
            <person name="Shen Y."/>
        </authorList>
    </citation>
    <scope>NUCLEOTIDE SEQUENCE</scope>
    <source>
        <strain evidence="1">Bigg-433</strain>
    </source>
</reference>
<organism evidence="1 2">
    <name type="scientific">Oryzias melastigma</name>
    <name type="common">Marine medaka</name>
    <dbReference type="NCBI Taxonomy" id="30732"/>
    <lineage>
        <taxon>Eukaryota</taxon>
        <taxon>Metazoa</taxon>
        <taxon>Chordata</taxon>
        <taxon>Craniata</taxon>
        <taxon>Vertebrata</taxon>
        <taxon>Euteleostomi</taxon>
        <taxon>Actinopterygii</taxon>
        <taxon>Neopterygii</taxon>
        <taxon>Teleostei</taxon>
        <taxon>Neoteleostei</taxon>
        <taxon>Acanthomorphata</taxon>
        <taxon>Ovalentaria</taxon>
        <taxon>Atherinomorphae</taxon>
        <taxon>Beloniformes</taxon>
        <taxon>Adrianichthyidae</taxon>
        <taxon>Oryziinae</taxon>
        <taxon>Oryzias</taxon>
    </lineage>
</organism>
<dbReference type="Proteomes" id="UP000646548">
    <property type="component" value="Unassembled WGS sequence"/>
</dbReference>
<gene>
    <name evidence="1" type="ORF">FQA47_015453</name>
</gene>
<protein>
    <submittedName>
        <fullName evidence="1">Uncharacterized protein</fullName>
    </submittedName>
</protein>
<name>A0A834L1N0_ORYME</name>
<evidence type="ECO:0000313" key="1">
    <source>
        <dbReference type="EMBL" id="KAF6738429.1"/>
    </source>
</evidence>
<proteinExistence type="predicted"/>
<comment type="caution">
    <text evidence="1">The sequence shown here is derived from an EMBL/GenBank/DDBJ whole genome shotgun (WGS) entry which is preliminary data.</text>
</comment>